<protein>
    <submittedName>
        <fullName evidence="10">Chemotaxis protein</fullName>
    </submittedName>
</protein>
<dbReference type="SMART" id="SM00086">
    <property type="entry name" value="PAC"/>
    <property type="match status" value="1"/>
</dbReference>
<evidence type="ECO:0000313" key="11">
    <source>
        <dbReference type="Proteomes" id="UP000078503"/>
    </source>
</evidence>
<keyword evidence="6" id="KW-0812">Transmembrane</keyword>
<dbReference type="PANTHER" id="PTHR32089:SF52">
    <property type="entry name" value="CHEMOTAXIS SIGNAL TRANSDUCTION SYSTEM METHYL ACCEPTING SENSORY TRANSDUCER WITH PAS SENSORY DOMAIN"/>
    <property type="match status" value="1"/>
</dbReference>
<dbReference type="Proteomes" id="UP000078503">
    <property type="component" value="Unassembled WGS sequence"/>
</dbReference>
<accession>A0A178KAL5</accession>
<dbReference type="InterPro" id="IPR013655">
    <property type="entry name" value="PAS_fold_3"/>
</dbReference>
<dbReference type="Gene3D" id="3.30.450.20">
    <property type="entry name" value="PAS domain"/>
    <property type="match status" value="1"/>
</dbReference>
<reference evidence="10 11" key="1">
    <citation type="submission" date="2016-03" db="EMBL/GenBank/DDBJ databases">
        <title>Photobacterium proteolyticum sp. nov. a protease producing bacterium isolated from ocean sediments of Laizhou Bay.</title>
        <authorList>
            <person name="Li Y."/>
        </authorList>
    </citation>
    <scope>NUCLEOTIDE SEQUENCE [LARGE SCALE GENOMIC DNA]</scope>
    <source>
        <strain evidence="10 11">R-40508</strain>
    </source>
</reference>
<dbReference type="InterPro" id="IPR000014">
    <property type="entry name" value="PAS"/>
</dbReference>
<dbReference type="PROSITE" id="PS50192">
    <property type="entry name" value="T_SNARE"/>
    <property type="match status" value="1"/>
</dbReference>
<evidence type="ECO:0000259" key="7">
    <source>
        <dbReference type="PROSITE" id="PS50111"/>
    </source>
</evidence>
<feature type="transmembrane region" description="Helical" evidence="6">
    <location>
        <begin position="142"/>
        <end position="165"/>
    </location>
</feature>
<keyword evidence="6" id="KW-0472">Membrane</keyword>
<feature type="transmembrane region" description="Helical" evidence="6">
    <location>
        <begin position="171"/>
        <end position="187"/>
    </location>
</feature>
<dbReference type="EMBL" id="LVHF01000028">
    <property type="protein sequence ID" value="OAN13754.1"/>
    <property type="molecule type" value="Genomic_DNA"/>
</dbReference>
<dbReference type="FunFam" id="1.10.287.950:FF:000001">
    <property type="entry name" value="Methyl-accepting chemotaxis sensory transducer"/>
    <property type="match status" value="1"/>
</dbReference>
<keyword evidence="6" id="KW-1133">Transmembrane helix</keyword>
<dbReference type="SUPFAM" id="SSF58104">
    <property type="entry name" value="Methyl-accepting chemotaxis protein (MCP) signaling domain"/>
    <property type="match status" value="1"/>
</dbReference>
<dbReference type="SMART" id="SM00283">
    <property type="entry name" value="MA"/>
    <property type="match status" value="1"/>
</dbReference>
<dbReference type="GO" id="GO:0005886">
    <property type="term" value="C:plasma membrane"/>
    <property type="evidence" value="ECO:0007669"/>
    <property type="project" value="UniProtKB-SubCell"/>
</dbReference>
<dbReference type="OrthoDB" id="5675566at2"/>
<evidence type="ECO:0000256" key="3">
    <source>
        <dbReference type="ARBA" id="ARBA00023224"/>
    </source>
</evidence>
<comment type="subcellular location">
    <subcellularLocation>
        <location evidence="1">Cell inner membrane</location>
        <topology evidence="1">Multi-pass membrane protein</topology>
    </subcellularLocation>
</comment>
<evidence type="ECO:0000259" key="8">
    <source>
        <dbReference type="PROSITE" id="PS50112"/>
    </source>
</evidence>
<dbReference type="PROSITE" id="PS50111">
    <property type="entry name" value="CHEMOTAXIS_TRANSDUC_2"/>
    <property type="match status" value="1"/>
</dbReference>
<dbReference type="GO" id="GO:0006935">
    <property type="term" value="P:chemotaxis"/>
    <property type="evidence" value="ECO:0007669"/>
    <property type="project" value="UniProtKB-ARBA"/>
</dbReference>
<evidence type="ECO:0000259" key="9">
    <source>
        <dbReference type="PROSITE" id="PS50192"/>
    </source>
</evidence>
<organism evidence="10 11">
    <name type="scientific">Photobacterium jeanii</name>
    <dbReference type="NCBI Taxonomy" id="858640"/>
    <lineage>
        <taxon>Bacteria</taxon>
        <taxon>Pseudomonadati</taxon>
        <taxon>Pseudomonadota</taxon>
        <taxon>Gammaproteobacteria</taxon>
        <taxon>Vibrionales</taxon>
        <taxon>Vibrionaceae</taxon>
        <taxon>Photobacterium</taxon>
    </lineage>
</organism>
<feature type="domain" description="T-SNARE coiled-coil homology" evidence="9">
    <location>
        <begin position="430"/>
        <end position="492"/>
    </location>
</feature>
<evidence type="ECO:0000256" key="4">
    <source>
        <dbReference type="ARBA" id="ARBA00029447"/>
    </source>
</evidence>
<dbReference type="InterPro" id="IPR001610">
    <property type="entry name" value="PAC"/>
</dbReference>
<keyword evidence="11" id="KW-1185">Reference proteome</keyword>
<evidence type="ECO:0000256" key="6">
    <source>
        <dbReference type="SAM" id="Phobius"/>
    </source>
</evidence>
<dbReference type="PANTHER" id="PTHR32089">
    <property type="entry name" value="METHYL-ACCEPTING CHEMOTAXIS PROTEIN MCPB"/>
    <property type="match status" value="1"/>
</dbReference>
<evidence type="ECO:0000256" key="2">
    <source>
        <dbReference type="ARBA" id="ARBA00022519"/>
    </source>
</evidence>
<dbReference type="SMART" id="SM00091">
    <property type="entry name" value="PAS"/>
    <property type="match status" value="1"/>
</dbReference>
<comment type="similarity">
    <text evidence="4">Belongs to the methyl-accepting chemotaxis (MCP) protein family.</text>
</comment>
<feature type="domain" description="Methyl-accepting transducer" evidence="7">
    <location>
        <begin position="243"/>
        <end position="479"/>
    </location>
</feature>
<comment type="caution">
    <text evidence="10">The sequence shown here is derived from an EMBL/GenBank/DDBJ whole genome shotgun (WGS) entry which is preliminary data.</text>
</comment>
<dbReference type="SUPFAM" id="SSF55785">
    <property type="entry name" value="PYP-like sensor domain (PAS domain)"/>
    <property type="match status" value="1"/>
</dbReference>
<dbReference type="STRING" id="858640.A3K86_14430"/>
<dbReference type="RefSeq" id="WP_068332352.1">
    <property type="nucleotide sequence ID" value="NZ_LVHF01000028.1"/>
</dbReference>
<name>A0A178KAL5_9GAMM</name>
<dbReference type="GO" id="GO:0007165">
    <property type="term" value="P:signal transduction"/>
    <property type="evidence" value="ECO:0007669"/>
    <property type="project" value="UniProtKB-KW"/>
</dbReference>
<keyword evidence="2" id="KW-1003">Cell membrane</keyword>
<feature type="domain" description="PAS" evidence="8">
    <location>
        <begin position="21"/>
        <end position="60"/>
    </location>
</feature>
<dbReference type="AlphaFoldDB" id="A0A178KAL5"/>
<dbReference type="Pfam" id="PF00015">
    <property type="entry name" value="MCPsignal"/>
    <property type="match status" value="1"/>
</dbReference>
<dbReference type="InterPro" id="IPR004089">
    <property type="entry name" value="MCPsignal_dom"/>
</dbReference>
<proteinExistence type="inferred from homology"/>
<gene>
    <name evidence="10" type="ORF">A3K86_14430</name>
</gene>
<dbReference type="NCBIfam" id="TIGR00229">
    <property type="entry name" value="sensory_box"/>
    <property type="match status" value="1"/>
</dbReference>
<dbReference type="SMART" id="SM00397">
    <property type="entry name" value="t_SNARE"/>
    <property type="match status" value="2"/>
</dbReference>
<evidence type="ECO:0000313" key="10">
    <source>
        <dbReference type="EMBL" id="OAN13754.1"/>
    </source>
</evidence>
<dbReference type="Gene3D" id="1.10.287.950">
    <property type="entry name" value="Methyl-accepting chemotaxis protein"/>
    <property type="match status" value="1"/>
</dbReference>
<dbReference type="PROSITE" id="PS50112">
    <property type="entry name" value="PAS"/>
    <property type="match status" value="1"/>
</dbReference>
<dbReference type="InterPro" id="IPR000727">
    <property type="entry name" value="T_SNARE_dom"/>
</dbReference>
<evidence type="ECO:0000256" key="1">
    <source>
        <dbReference type="ARBA" id="ARBA00004429"/>
    </source>
</evidence>
<dbReference type="Pfam" id="PF08447">
    <property type="entry name" value="PAS_3"/>
    <property type="match status" value="1"/>
</dbReference>
<dbReference type="CDD" id="cd00130">
    <property type="entry name" value="PAS"/>
    <property type="match status" value="1"/>
</dbReference>
<dbReference type="InterPro" id="IPR035965">
    <property type="entry name" value="PAS-like_dom_sf"/>
</dbReference>
<evidence type="ECO:0000256" key="5">
    <source>
        <dbReference type="PROSITE-ProRule" id="PRU00284"/>
    </source>
</evidence>
<keyword evidence="3 5" id="KW-0807">Transducer</keyword>
<keyword evidence="2" id="KW-0997">Cell inner membrane</keyword>
<sequence>MRKHRHTTNNEVYLKTDAQLVTTTDLQGVITYANDEFVEISGYSEQELVGQHHNIIRHPEMPRQAFADLWQHLKQQQAWRGIVKNCCKDGSYYWVDAYVTPLYENNQVCGYQSVRRKPTQAMISKANEVYSKLNQQKNPYRFTLSVTAKMGIAGIVTAAAMLFTHFYLHDYAALAAVIPLLFFITLYRQEIFVAPRFFQQLNQDYDSLTRIIYSDDELVSIADFHLKLNDARNKTVLGRVDDAATSLNLMASQLNEHTNQAQASISAQDQETQQVATSITELSAVATEIAQNTQQTADKVASAQQQCSHTTDILRTTQDNMNALALETEQSAQTAQSLVKVSDQIEAMMNEIQGIAEQTNLLALNAAIEAARAGDQGRGFAVVADEVRALSQRTHGTTENIQHSIENIHTTLTEWQSRSQQSIENTQQCVAFTNSTAESIQQVVGMVDEIAEISQQIATAAEEQGAVANEISNNIHKISDSSGENLALVEQMRHASQEVQTSVNALSGLSKSFG</sequence>